<dbReference type="RefSeq" id="YP_009482666.1">
    <property type="nucleotide sequence ID" value="NC_037666.1"/>
</dbReference>
<dbReference type="InterPro" id="IPR036047">
    <property type="entry name" value="F-box-like_dom_sf"/>
</dbReference>
<evidence type="ECO:0000313" key="1">
    <source>
        <dbReference type="EMBL" id="AVK76663.1"/>
    </source>
</evidence>
<proteinExistence type="predicted"/>
<name>A0A2U7UE01_9VIRU</name>
<reference evidence="1" key="1">
    <citation type="journal article" date="2018" name="Nat. Commun.">
        <title>Diversity and evolution of the emerging Pandoraviridae family.</title>
        <authorList>
            <person name="Legendre M."/>
            <person name="Fabre E."/>
            <person name="Poirot O."/>
            <person name="Jeudy S."/>
            <person name="Lartigue A."/>
            <person name="Alempic J.M."/>
            <person name="Beucher L."/>
            <person name="Philippe N."/>
            <person name="Bertaux L."/>
            <person name="Christo-Foroux E."/>
            <person name="Labadie K."/>
            <person name="Coute Y."/>
            <person name="Abergel C."/>
            <person name="Claverie J.M."/>
        </authorList>
    </citation>
    <scope>NUCLEOTIDE SEQUENCE [LARGE SCALE GENOMIC DNA]</scope>
    <source>
        <strain evidence="1">Neocaledonia</strain>
    </source>
</reference>
<organism evidence="1">
    <name type="scientific">Pandoravirus neocaledonia</name>
    <dbReference type="NCBI Taxonomy" id="2107708"/>
    <lineage>
        <taxon>Viruses</taxon>
        <taxon>Pandoravirus</taxon>
    </lineage>
</organism>
<gene>
    <name evidence="1" type="ORF">pneo_cds_1056</name>
</gene>
<dbReference type="KEGG" id="vg:36843376"/>
<accession>A0A2U7UE01</accession>
<sequence>MATFDDLPTEILALILGRHLPSEWRFWARPVCRLWRNVCNRPAAATDLDDTESDGAHSTAHIHGDRVVGAMARGSVVCASVLGEWARNTPTADVAAVAAVCRGAFDATALHVRMAMIASRREDLVEAAISDRSTPTASIDSVDTDRRAGMCTVMSSPHVFDDLARCVVLHCSLEQVARFFETNDSAHADVVAIVERDDPEISRLLFVGERGAERGPACCGCPWEEIGRRGALRTLDMLLDEIRSAADPWSDLAVVVRTAGFDCVRAAAAGNRVDVLGHMYRGRHDVSDLVPLDPRDLYWMATDCACRGHTECARWMTQEAERIGSALDGLRMASDVGFSVAPAAVAAALDWLHGEPGLFGETVMANQISLAVARAAARRGDAYAGLAIMDYYGDEVIPIDAITDLAKCICRWAARSSDKSPDDVAVVLDRMVGLLDRHDLAVGRGALVARLDLCAVATAASKSRLTLTFDARCECTGDSRVIIHHAQKRCAGGDGDGGNGSDLAASWRRWWPKPSAS</sequence>
<dbReference type="EMBL" id="MG011690">
    <property type="protein sequence ID" value="AVK76663.1"/>
    <property type="molecule type" value="Genomic_DNA"/>
</dbReference>
<protein>
    <submittedName>
        <fullName evidence="1">F-box domain containing protein</fullName>
    </submittedName>
</protein>
<dbReference type="Proteomes" id="UP000249287">
    <property type="component" value="Segment"/>
</dbReference>
<dbReference type="GeneID" id="36843376"/>
<dbReference type="SUPFAM" id="SSF81383">
    <property type="entry name" value="F-box domain"/>
    <property type="match status" value="1"/>
</dbReference>